<dbReference type="RefSeq" id="WP_070176469.1">
    <property type="nucleotide sequence ID" value="NZ_MJIC01000013.1"/>
</dbReference>
<gene>
    <name evidence="1" type="ORF">BFC17_18375</name>
</gene>
<proteinExistence type="predicted"/>
<dbReference type="Proteomes" id="UP000176037">
    <property type="component" value="Unassembled WGS sequence"/>
</dbReference>
<keyword evidence="2" id="KW-1185">Reference proteome</keyword>
<comment type="caution">
    <text evidence="1">The sequence shown here is derived from an EMBL/GenBank/DDBJ whole genome shotgun (WGS) entry which is preliminary data.</text>
</comment>
<dbReference type="Pfam" id="PF17963">
    <property type="entry name" value="Big_9"/>
    <property type="match status" value="1"/>
</dbReference>
<evidence type="ECO:0000313" key="1">
    <source>
        <dbReference type="EMBL" id="OFI34353.1"/>
    </source>
</evidence>
<evidence type="ECO:0008006" key="3">
    <source>
        <dbReference type="Google" id="ProtNLM"/>
    </source>
</evidence>
<evidence type="ECO:0000313" key="2">
    <source>
        <dbReference type="Proteomes" id="UP000176037"/>
    </source>
</evidence>
<name>A0A1E8FFV3_9ALTE</name>
<dbReference type="Gene3D" id="2.60.40.2810">
    <property type="match status" value="1"/>
</dbReference>
<dbReference type="AlphaFoldDB" id="A0A1E8FFV3"/>
<accession>A0A1E8FFV3</accession>
<reference evidence="1 2" key="1">
    <citation type="submission" date="2016-09" db="EMBL/GenBank/DDBJ databases">
        <title>Alteromonas lipolytica, a new species isolated from sea water.</title>
        <authorList>
            <person name="Wu Y.-H."/>
            <person name="Cheng H."/>
            <person name="Xu X.-W."/>
        </authorList>
    </citation>
    <scope>NUCLEOTIDE SEQUENCE [LARGE SCALE GENOMIC DNA]</scope>
    <source>
        <strain evidence="1 2">JW12</strain>
    </source>
</reference>
<dbReference type="STRING" id="1856405.BFC17_18375"/>
<dbReference type="EMBL" id="MJIC01000013">
    <property type="protein sequence ID" value="OFI34353.1"/>
    <property type="molecule type" value="Genomic_DNA"/>
</dbReference>
<protein>
    <recommendedName>
        <fullName evidence="3">Cadherin-like domain-containing protein</fullName>
    </recommendedName>
</protein>
<organism evidence="1 2">
    <name type="scientific">Alteromonas lipolytica</name>
    <dbReference type="NCBI Taxonomy" id="1856405"/>
    <lineage>
        <taxon>Bacteria</taxon>
        <taxon>Pseudomonadati</taxon>
        <taxon>Pseudomonadota</taxon>
        <taxon>Gammaproteobacteria</taxon>
        <taxon>Alteromonadales</taxon>
        <taxon>Alteromonadaceae</taxon>
        <taxon>Alteromonas/Salinimonas group</taxon>
        <taxon>Alteromonas</taxon>
    </lineage>
</organism>
<sequence>MDDNRTVACCAKNEGEGNMYQSSDNVFRLTARHGKFSSATRFALIALSTLLLVACGDTNDEQPVQVPNREPVATDDNFDVAAGANFVVSVLENDSDPDHDTLSIASSTQPEHGVLSLENNELRYKPALTYKGSDEFSYTVTDGEYKATARVIISVTFNELDPTPHRAITGRLG</sequence>